<keyword evidence="4 11" id="KW-0812">Transmembrane</keyword>
<evidence type="ECO:0000256" key="3">
    <source>
        <dbReference type="ARBA" id="ARBA00022475"/>
    </source>
</evidence>
<feature type="transmembrane region" description="Helical" evidence="11">
    <location>
        <begin position="34"/>
        <end position="55"/>
    </location>
</feature>
<reference evidence="12" key="1">
    <citation type="submission" date="2017-02" db="UniProtKB">
        <authorList>
            <consortium name="WormBaseParasite"/>
        </authorList>
    </citation>
    <scope>IDENTIFICATION</scope>
</reference>
<dbReference type="GO" id="GO:0005886">
    <property type="term" value="C:plasma membrane"/>
    <property type="evidence" value="ECO:0007669"/>
    <property type="project" value="UniProtKB-SubCell"/>
</dbReference>
<accession>A0A0R3U726</accession>
<evidence type="ECO:0000256" key="1">
    <source>
        <dbReference type="ARBA" id="ARBA00004651"/>
    </source>
</evidence>
<dbReference type="AlphaFoldDB" id="A0A0R3U726"/>
<dbReference type="PANTHER" id="PTHR11040:SF211">
    <property type="entry name" value="ZINC TRANSPORTER ZIP11"/>
    <property type="match status" value="1"/>
</dbReference>
<dbReference type="WBParaSite" id="MCOS_0000261601-mRNA-1">
    <property type="protein sequence ID" value="MCOS_0000261601-mRNA-1"/>
    <property type="gene ID" value="MCOS_0000261601"/>
</dbReference>
<evidence type="ECO:0000256" key="9">
    <source>
        <dbReference type="ARBA" id="ARBA00042540"/>
    </source>
</evidence>
<organism evidence="12">
    <name type="scientific">Mesocestoides corti</name>
    <name type="common">Flatworm</name>
    <dbReference type="NCBI Taxonomy" id="53468"/>
    <lineage>
        <taxon>Eukaryota</taxon>
        <taxon>Metazoa</taxon>
        <taxon>Spiralia</taxon>
        <taxon>Lophotrochozoa</taxon>
        <taxon>Platyhelminthes</taxon>
        <taxon>Cestoda</taxon>
        <taxon>Eucestoda</taxon>
        <taxon>Cyclophyllidea</taxon>
        <taxon>Mesocestoididae</taxon>
        <taxon>Mesocestoides</taxon>
    </lineage>
</organism>
<keyword evidence="5" id="KW-0862">Zinc</keyword>
<evidence type="ECO:0000256" key="5">
    <source>
        <dbReference type="ARBA" id="ARBA00022833"/>
    </source>
</evidence>
<evidence type="ECO:0000256" key="7">
    <source>
        <dbReference type="ARBA" id="ARBA00023136"/>
    </source>
</evidence>
<evidence type="ECO:0000256" key="6">
    <source>
        <dbReference type="ARBA" id="ARBA00022989"/>
    </source>
</evidence>
<dbReference type="Pfam" id="PF02535">
    <property type="entry name" value="Zip"/>
    <property type="match status" value="1"/>
</dbReference>
<evidence type="ECO:0000256" key="11">
    <source>
        <dbReference type="SAM" id="Phobius"/>
    </source>
</evidence>
<sequence length="210" mass="22675">LGFSAGVMLAASFWSLLQPAIDLAINEGLGSLCYLPAATGFIVGAIFIIIADYFFPQQTAGQTFWCLRYRGRFNHDGSVRPLPRVSSRLWLLLLAITVHNFPEGLAVGVAFGTETTGSSSESFVNLALGMAIQNFPEGLAVSLPLRAAGFSFWRSFWYGQLSGFVEPIAGVLGCLAVQYVHILQPYALGFAAGAMIFVVFDDVIPEANRK</sequence>
<comment type="subcellular location">
    <subcellularLocation>
        <location evidence="1">Cell membrane</location>
        <topology evidence="1">Multi-pass membrane protein</topology>
    </subcellularLocation>
</comment>
<evidence type="ECO:0000256" key="10">
    <source>
        <dbReference type="ARBA" id="ARBA00042973"/>
    </source>
</evidence>
<dbReference type="InterPro" id="IPR003689">
    <property type="entry name" value="ZIP"/>
</dbReference>
<dbReference type="GO" id="GO:0005385">
    <property type="term" value="F:zinc ion transmembrane transporter activity"/>
    <property type="evidence" value="ECO:0007669"/>
    <property type="project" value="TreeGrafter"/>
</dbReference>
<keyword evidence="7 11" id="KW-0472">Membrane</keyword>
<feature type="transmembrane region" description="Helical" evidence="11">
    <location>
        <begin position="89"/>
        <end position="111"/>
    </location>
</feature>
<keyword evidence="3" id="KW-1003">Cell membrane</keyword>
<name>A0A0R3U726_MESCO</name>
<evidence type="ECO:0000313" key="12">
    <source>
        <dbReference type="WBParaSite" id="MCOS_0000261601-mRNA-1"/>
    </source>
</evidence>
<evidence type="ECO:0000256" key="8">
    <source>
        <dbReference type="ARBA" id="ARBA00040593"/>
    </source>
</evidence>
<evidence type="ECO:0000256" key="2">
    <source>
        <dbReference type="ARBA" id="ARBA00006939"/>
    </source>
</evidence>
<feature type="transmembrane region" description="Helical" evidence="11">
    <location>
        <begin position="186"/>
        <end position="204"/>
    </location>
</feature>
<evidence type="ECO:0000256" key="4">
    <source>
        <dbReference type="ARBA" id="ARBA00022692"/>
    </source>
</evidence>
<dbReference type="PANTHER" id="PTHR11040">
    <property type="entry name" value="ZINC/IRON TRANSPORTER"/>
    <property type="match status" value="1"/>
</dbReference>
<comment type="similarity">
    <text evidence="2">Belongs to the ZIP transporter (TC 2.A.5) family.</text>
</comment>
<keyword evidence="6 11" id="KW-1133">Transmembrane helix</keyword>
<protein>
    <recommendedName>
        <fullName evidence="8">Zinc transporter ZIP11</fullName>
    </recommendedName>
    <alternativeName>
        <fullName evidence="9">Solute carrier family 39 member 11</fullName>
    </alternativeName>
    <alternativeName>
        <fullName evidence="10">Zrt- and Irt-like protein 11</fullName>
    </alternativeName>
</protein>
<proteinExistence type="inferred from homology"/>